<dbReference type="PANTHER" id="PTHR43196">
    <property type="entry name" value="SULFATE ADENYLYLTRANSFERASE SUBUNIT 2"/>
    <property type="match status" value="1"/>
</dbReference>
<dbReference type="GO" id="GO:0019379">
    <property type="term" value="P:sulfate assimilation, phosphoadenylyl sulfate reduction by phosphoadenylyl-sulfate reductase (thioredoxin)"/>
    <property type="evidence" value="ECO:0007669"/>
    <property type="project" value="InterPro"/>
</dbReference>
<evidence type="ECO:0000256" key="2">
    <source>
        <dbReference type="ARBA" id="ARBA00023002"/>
    </source>
</evidence>
<dbReference type="AlphaFoldDB" id="A0A7C4AGJ6"/>
<dbReference type="EMBL" id="DSRP01000322">
    <property type="protein sequence ID" value="HGG92223.1"/>
    <property type="molecule type" value="Genomic_DNA"/>
</dbReference>
<dbReference type="PANTHER" id="PTHR43196:SF1">
    <property type="entry name" value="SULFATE ADENYLYLTRANSFERASE SUBUNIT 2"/>
    <property type="match status" value="1"/>
</dbReference>
<name>A0A7C4AGJ6_9BACT</name>
<comment type="caution">
    <text evidence="4">The sequence shown here is derived from an EMBL/GenBank/DDBJ whole genome shotgun (WGS) entry which is preliminary data.</text>
</comment>
<evidence type="ECO:0000256" key="1">
    <source>
        <dbReference type="ARBA" id="ARBA00009732"/>
    </source>
</evidence>
<evidence type="ECO:0000313" key="4">
    <source>
        <dbReference type="EMBL" id="HGG92223.1"/>
    </source>
</evidence>
<reference evidence="4" key="1">
    <citation type="journal article" date="2020" name="mSystems">
        <title>Genome- and Community-Level Interaction Insights into Carbon Utilization and Element Cycling Functions of Hydrothermarchaeota in Hydrothermal Sediment.</title>
        <authorList>
            <person name="Zhou Z."/>
            <person name="Liu Y."/>
            <person name="Xu W."/>
            <person name="Pan J."/>
            <person name="Luo Z.H."/>
            <person name="Li M."/>
        </authorList>
    </citation>
    <scope>NUCLEOTIDE SEQUENCE [LARGE SCALE GENOMIC DNA]</scope>
    <source>
        <strain evidence="4">SpSt-413</strain>
    </source>
</reference>
<dbReference type="GO" id="GO:0004604">
    <property type="term" value="F:phosphoadenylyl-sulfate reductase (thioredoxin) activity"/>
    <property type="evidence" value="ECO:0007669"/>
    <property type="project" value="InterPro"/>
</dbReference>
<organism evidence="4">
    <name type="scientific">Fundidesulfovibrio putealis</name>
    <dbReference type="NCBI Taxonomy" id="270496"/>
    <lineage>
        <taxon>Bacteria</taxon>
        <taxon>Pseudomonadati</taxon>
        <taxon>Thermodesulfobacteriota</taxon>
        <taxon>Desulfovibrionia</taxon>
        <taxon>Desulfovibrionales</taxon>
        <taxon>Desulfovibrionaceae</taxon>
        <taxon>Fundidesulfovibrio</taxon>
    </lineage>
</organism>
<feature type="domain" description="Phosphoadenosine phosphosulphate reductase" evidence="3">
    <location>
        <begin position="27"/>
        <end position="191"/>
    </location>
</feature>
<dbReference type="Pfam" id="PF01507">
    <property type="entry name" value="PAPS_reduct"/>
    <property type="match status" value="1"/>
</dbReference>
<dbReference type="InterPro" id="IPR004511">
    <property type="entry name" value="PAPS/APS_Rdtase"/>
</dbReference>
<evidence type="ECO:0000259" key="3">
    <source>
        <dbReference type="Pfam" id="PF01507"/>
    </source>
</evidence>
<comment type="similarity">
    <text evidence="1">Belongs to the PAPS reductase family. CysH subfamily.</text>
</comment>
<sequence>MQSLQDKREASLALLARAADMAGAGRVAVAWTGGKDSTVVLDLWRRVCPGPVLALNLDTGHKFPEIVAFRDRLAQSWGLELHVARPEPGDVPEHIAQDRLACCNALKVLPLRRAVASLGVSVLLTGIRADENPARTGLSHQEERGGYVQLNPILDWTEMDVWAHITGNALPYCELYDRGYRSLGCVPCTRPAQGLEERSGRDAQKEARMDQLRALGYF</sequence>
<dbReference type="SUPFAM" id="SSF52402">
    <property type="entry name" value="Adenine nucleotide alpha hydrolases-like"/>
    <property type="match status" value="1"/>
</dbReference>
<dbReference type="InterPro" id="IPR014729">
    <property type="entry name" value="Rossmann-like_a/b/a_fold"/>
</dbReference>
<dbReference type="Gene3D" id="3.40.50.620">
    <property type="entry name" value="HUPs"/>
    <property type="match status" value="1"/>
</dbReference>
<dbReference type="InterPro" id="IPR050128">
    <property type="entry name" value="Sulfate_adenylyltrnsfr_sub2"/>
</dbReference>
<protein>
    <submittedName>
        <fullName evidence="4">Phosphoadenosine phosphosulfate reductase family protein</fullName>
    </submittedName>
</protein>
<gene>
    <name evidence="4" type="ORF">ENR59_04645</name>
</gene>
<dbReference type="InterPro" id="IPR002500">
    <property type="entry name" value="PAPS_reduct_dom"/>
</dbReference>
<keyword evidence="2" id="KW-0560">Oxidoreductase</keyword>
<dbReference type="PIRSF" id="PIRSF000857">
    <property type="entry name" value="PAPS_reductase"/>
    <property type="match status" value="1"/>
</dbReference>
<proteinExistence type="inferred from homology"/>
<accession>A0A7C4AGJ6</accession>